<evidence type="ECO:0000313" key="3">
    <source>
        <dbReference type="Proteomes" id="UP001175227"/>
    </source>
</evidence>
<sequence>MARRVSYGDLTATDVTTVAGTQYKEDSLEGGGNGTEVVYHNMDTSVTDSGSEDGDRSFDKADKNAFIDDIANEVSGDSGAEDALQGESEVGDVTICDVGDWADSLELYLMHDRSVRVAGQSESTTKPVVRRASSHAKVKTEKGLYIDMHPSSSLTPNKLVQYAVDVAHAVVSLPAVYLEDLDGLPLPSRSSGAHSRSQPKHNPSASLAQLPIHTSLGSLLIGDGVVPAPVKTLGTSKSRMLMSLQALYAQNLQILQPSPYTNSSFIQLLPPKQTPDLISSSVSKYLRTLTGYTVIIQP</sequence>
<dbReference type="Proteomes" id="UP001175227">
    <property type="component" value="Unassembled WGS sequence"/>
</dbReference>
<protein>
    <submittedName>
        <fullName evidence="2">Uncharacterized protein</fullName>
    </submittedName>
</protein>
<evidence type="ECO:0000256" key="1">
    <source>
        <dbReference type="SAM" id="MobiDB-lite"/>
    </source>
</evidence>
<keyword evidence="3" id="KW-1185">Reference proteome</keyword>
<feature type="region of interest" description="Disordered" evidence="1">
    <location>
        <begin position="188"/>
        <end position="207"/>
    </location>
</feature>
<accession>A0AA39TD00</accession>
<dbReference type="AlphaFoldDB" id="A0AA39TD00"/>
<organism evidence="2 3">
    <name type="scientific">Armillaria novae-zelandiae</name>
    <dbReference type="NCBI Taxonomy" id="153914"/>
    <lineage>
        <taxon>Eukaryota</taxon>
        <taxon>Fungi</taxon>
        <taxon>Dikarya</taxon>
        <taxon>Basidiomycota</taxon>
        <taxon>Agaricomycotina</taxon>
        <taxon>Agaricomycetes</taxon>
        <taxon>Agaricomycetidae</taxon>
        <taxon>Agaricales</taxon>
        <taxon>Marasmiineae</taxon>
        <taxon>Physalacriaceae</taxon>
        <taxon>Armillaria</taxon>
    </lineage>
</organism>
<name>A0AA39TD00_9AGAR</name>
<reference evidence="2" key="1">
    <citation type="submission" date="2023-06" db="EMBL/GenBank/DDBJ databases">
        <authorList>
            <consortium name="Lawrence Berkeley National Laboratory"/>
            <person name="Ahrendt S."/>
            <person name="Sahu N."/>
            <person name="Indic B."/>
            <person name="Wong-Bajracharya J."/>
            <person name="Merenyi Z."/>
            <person name="Ke H.-M."/>
            <person name="Monk M."/>
            <person name="Kocsube S."/>
            <person name="Drula E."/>
            <person name="Lipzen A."/>
            <person name="Balint B."/>
            <person name="Henrissat B."/>
            <person name="Andreopoulos B."/>
            <person name="Martin F.M."/>
            <person name="Harder C.B."/>
            <person name="Rigling D."/>
            <person name="Ford K.L."/>
            <person name="Foster G.D."/>
            <person name="Pangilinan J."/>
            <person name="Papanicolaou A."/>
            <person name="Barry K."/>
            <person name="LaButti K."/>
            <person name="Viragh M."/>
            <person name="Koriabine M."/>
            <person name="Yan M."/>
            <person name="Riley R."/>
            <person name="Champramary S."/>
            <person name="Plett K.L."/>
            <person name="Tsai I.J."/>
            <person name="Slot J."/>
            <person name="Sipos G."/>
            <person name="Plett J."/>
            <person name="Nagy L.G."/>
            <person name="Grigoriev I.V."/>
        </authorList>
    </citation>
    <scope>NUCLEOTIDE SEQUENCE</scope>
    <source>
        <strain evidence="2">ICMP 16352</strain>
    </source>
</reference>
<gene>
    <name evidence="2" type="ORF">IW261DRAFT_1563603</name>
</gene>
<evidence type="ECO:0000313" key="2">
    <source>
        <dbReference type="EMBL" id="KAK0480896.1"/>
    </source>
</evidence>
<proteinExistence type="predicted"/>
<comment type="caution">
    <text evidence="2">The sequence shown here is derived from an EMBL/GenBank/DDBJ whole genome shotgun (WGS) entry which is preliminary data.</text>
</comment>
<dbReference type="EMBL" id="JAUEPR010000009">
    <property type="protein sequence ID" value="KAK0480896.1"/>
    <property type="molecule type" value="Genomic_DNA"/>
</dbReference>